<feature type="domain" description="FAD-binding" evidence="5">
    <location>
        <begin position="6"/>
        <end position="336"/>
    </location>
</feature>
<dbReference type="SUPFAM" id="SSF51905">
    <property type="entry name" value="FAD/NAD(P)-binding domain"/>
    <property type="match status" value="1"/>
</dbReference>
<keyword evidence="2" id="KW-0274">FAD</keyword>
<dbReference type="GO" id="GO:0071949">
    <property type="term" value="F:FAD binding"/>
    <property type="evidence" value="ECO:0007669"/>
    <property type="project" value="InterPro"/>
</dbReference>
<evidence type="ECO:0000256" key="1">
    <source>
        <dbReference type="ARBA" id="ARBA00022630"/>
    </source>
</evidence>
<dbReference type="PANTHER" id="PTHR46972:SF1">
    <property type="entry name" value="FAD DEPENDENT OXIDOREDUCTASE DOMAIN-CONTAINING PROTEIN"/>
    <property type="match status" value="1"/>
</dbReference>
<keyword evidence="7" id="KW-1185">Reference proteome</keyword>
<dbReference type="RefSeq" id="XP_037225881.1">
    <property type="nucleotide sequence ID" value="XM_037357971.1"/>
</dbReference>
<reference evidence="6" key="1">
    <citation type="submission" date="2020-05" db="EMBL/GenBank/DDBJ databases">
        <title>Mycena genomes resolve the evolution of fungal bioluminescence.</title>
        <authorList>
            <person name="Tsai I.J."/>
        </authorList>
    </citation>
    <scope>NUCLEOTIDE SEQUENCE</scope>
    <source>
        <strain evidence="6">171206Taipei</strain>
    </source>
</reference>
<comment type="caution">
    <text evidence="6">The sequence shown here is derived from an EMBL/GenBank/DDBJ whole genome shotgun (WGS) entry which is preliminary data.</text>
</comment>
<dbReference type="GO" id="GO:0004497">
    <property type="term" value="F:monooxygenase activity"/>
    <property type="evidence" value="ECO:0007669"/>
    <property type="project" value="UniProtKB-KW"/>
</dbReference>
<gene>
    <name evidence="6" type="ORF">MIND_00102300</name>
</gene>
<dbReference type="PRINTS" id="PR00420">
    <property type="entry name" value="RNGMNOXGNASE"/>
</dbReference>
<evidence type="ECO:0000259" key="5">
    <source>
        <dbReference type="Pfam" id="PF01494"/>
    </source>
</evidence>
<evidence type="ECO:0000313" key="6">
    <source>
        <dbReference type="EMBL" id="KAF7315858.1"/>
    </source>
</evidence>
<dbReference type="Pfam" id="PF01494">
    <property type="entry name" value="FAD_binding_3"/>
    <property type="match status" value="1"/>
</dbReference>
<keyword evidence="1" id="KW-0285">Flavoprotein</keyword>
<organism evidence="6 7">
    <name type="scientific">Mycena indigotica</name>
    <dbReference type="NCBI Taxonomy" id="2126181"/>
    <lineage>
        <taxon>Eukaryota</taxon>
        <taxon>Fungi</taxon>
        <taxon>Dikarya</taxon>
        <taxon>Basidiomycota</taxon>
        <taxon>Agaricomycotina</taxon>
        <taxon>Agaricomycetes</taxon>
        <taxon>Agaricomycetidae</taxon>
        <taxon>Agaricales</taxon>
        <taxon>Marasmiineae</taxon>
        <taxon>Mycenaceae</taxon>
        <taxon>Mycena</taxon>
    </lineage>
</organism>
<evidence type="ECO:0000256" key="2">
    <source>
        <dbReference type="ARBA" id="ARBA00022827"/>
    </source>
</evidence>
<dbReference type="EMBL" id="JACAZF010000001">
    <property type="protein sequence ID" value="KAF7315858.1"/>
    <property type="molecule type" value="Genomic_DNA"/>
</dbReference>
<evidence type="ECO:0000256" key="3">
    <source>
        <dbReference type="ARBA" id="ARBA00023002"/>
    </source>
</evidence>
<dbReference type="PANTHER" id="PTHR46972">
    <property type="entry name" value="MONOOXYGENASE ASQM-RELATED"/>
    <property type="match status" value="1"/>
</dbReference>
<sequence length="384" mass="41387">MPPSLTRVAIVGGGIGGLTLARILQLRQSASLTFSLFEAEANASLRATLGGSLDLKRESGQRALHDAALHAQFLKLCRPAGGALKIFDDTARIYYEDKGSDKDMYNPEIDRGQLRSMILDSLRPGTVQWGHKAVAAKRDHVTGKYSVQFTSGKSEGGFDIVVGADGAWSSIRPLVWPGVLPTYSGVTFLDTKIDIKSHPALSQLVGEGSIIAMGGGKCIMAQMSSNNVLTVYSAIRVPENWARTSDVALAETPEEKIRLMLAHFASWDESLRQFIRVSKNPVIRPIYALPHDSKPRAQTDNVVLLGDAAHLMSPFAGAGVNMAMVDAADLANVLVEGQPLETYEAIMRERGNEAGQESADNLDTFFGEGAATKLTALFRTFDPA</sequence>
<dbReference type="InterPro" id="IPR036188">
    <property type="entry name" value="FAD/NAD-bd_sf"/>
</dbReference>
<dbReference type="Proteomes" id="UP000636479">
    <property type="component" value="Unassembled WGS sequence"/>
</dbReference>
<dbReference type="OrthoDB" id="655030at2759"/>
<dbReference type="AlphaFoldDB" id="A0A8H6WI88"/>
<name>A0A8H6WI88_9AGAR</name>
<protein>
    <submittedName>
        <fullName evidence="6">Chloride channel protein</fullName>
    </submittedName>
</protein>
<evidence type="ECO:0000313" key="7">
    <source>
        <dbReference type="Proteomes" id="UP000636479"/>
    </source>
</evidence>
<dbReference type="GeneID" id="59340487"/>
<accession>A0A8H6WI88</accession>
<evidence type="ECO:0000256" key="4">
    <source>
        <dbReference type="ARBA" id="ARBA00023033"/>
    </source>
</evidence>
<proteinExistence type="predicted"/>
<keyword evidence="3" id="KW-0560">Oxidoreductase</keyword>
<dbReference type="Gene3D" id="3.50.50.60">
    <property type="entry name" value="FAD/NAD(P)-binding domain"/>
    <property type="match status" value="1"/>
</dbReference>
<dbReference type="InterPro" id="IPR002938">
    <property type="entry name" value="FAD-bd"/>
</dbReference>
<keyword evidence="4" id="KW-0503">Monooxygenase</keyword>